<sequence>MPSWKWCTNSANNVRGSIWVVWNPGVINFNTVENSAQHIHGQVEMQGSKIKFQFTAVYGLHSITARIPLWTTIKQLNTHINEPWLIMGDFNSILTVEDRPIGSQVRRSETRDFQECINDCNLTKLVTVGRKFTWTNGHVFSRIDRALVNVEWVLHMPIVQVLVMDPLFSHHSPLSIIVEEHRDAKKRPFKIFNYLAQHPEFKNKINASWQIKGRGMQGVWQNLMKVRRELKQLNQREYMGVSEKVHKLRVELMDMQSQMRIIPIPQCMIDEEKELRTQLNKWSRIEEAIYKQKSRVQWLKLGDSNTSYFYASMKNRKSQNQITMLTKEDGTIIRDPEEITREAVRFYQNLLGQATPLMLATQPAVVRDGHVLSRAQQLELIQPFTKDDVLMALKSIEDNKAPGGDGFNSYFFKQTWPIIGEEVTTDVLQFFSTNQMYAPINRTSVTLIPKVQHPSSIKEYRPISCCTTMYKIIFKMLTHRLQGVMDFLVDPSQATFVPGRMLTDNVILSHELIKGYGRKGISPRCMFKIDMQKAYDSLEWHFLEEVLVDMQLPERFITWIMKCVRTVSYSIMINGCPSVPFQARRGVRQGDPLSPYLFVLAMDYLTRLLRSLRNKNAFKFHPRCQKQQIIQLSFADNLLLFSRGDRPSTTLLFECFQQFSKTSGLIANQSKSCVYFGGVPEPIQQQILQHTGFTKGALPFKYLGVPLSSKKLSISQCQTLIDKMVGRINTWTVKFLSYAGRLQLVQSVLTSIQAFWSQIFLIPKKLLQTIETLCKRFLWKGDAQSQWRSQDFQ</sequence>
<dbReference type="Gene3D" id="3.60.10.10">
    <property type="entry name" value="Endonuclease/exonuclease/phosphatase"/>
    <property type="match status" value="1"/>
</dbReference>
<reference evidence="2 3" key="1">
    <citation type="journal article" date="2021" name="bioRxiv">
        <title>Chromosome-scale and haplotype-resolved genome assembly of a tetraploid potato cultivar.</title>
        <authorList>
            <person name="Sun H."/>
            <person name="Jiao W.-B."/>
            <person name="Krause K."/>
            <person name="Campoy J.A."/>
            <person name="Goel M."/>
            <person name="Folz-Donahue K."/>
            <person name="Kukat C."/>
            <person name="Huettel B."/>
            <person name="Schneeberger K."/>
        </authorList>
    </citation>
    <scope>NUCLEOTIDE SEQUENCE [LARGE SCALE GENOMIC DNA]</scope>
    <source>
        <strain evidence="2">SolTubOtavaFocal</strain>
        <tissue evidence="2">Leaves</tissue>
    </source>
</reference>
<evidence type="ECO:0000259" key="1">
    <source>
        <dbReference type="PROSITE" id="PS50878"/>
    </source>
</evidence>
<evidence type="ECO:0000313" key="3">
    <source>
        <dbReference type="Proteomes" id="UP000826656"/>
    </source>
</evidence>
<dbReference type="InterPro" id="IPR036691">
    <property type="entry name" value="Endo/exonu/phosph_ase_sf"/>
</dbReference>
<name>A0ABQ7VAN7_SOLTU</name>
<dbReference type="Pfam" id="PF00078">
    <property type="entry name" value="RVT_1"/>
    <property type="match status" value="1"/>
</dbReference>
<organism evidence="2 3">
    <name type="scientific">Solanum tuberosum</name>
    <name type="common">Potato</name>
    <dbReference type="NCBI Taxonomy" id="4113"/>
    <lineage>
        <taxon>Eukaryota</taxon>
        <taxon>Viridiplantae</taxon>
        <taxon>Streptophyta</taxon>
        <taxon>Embryophyta</taxon>
        <taxon>Tracheophyta</taxon>
        <taxon>Spermatophyta</taxon>
        <taxon>Magnoliopsida</taxon>
        <taxon>eudicotyledons</taxon>
        <taxon>Gunneridae</taxon>
        <taxon>Pentapetalae</taxon>
        <taxon>asterids</taxon>
        <taxon>lamiids</taxon>
        <taxon>Solanales</taxon>
        <taxon>Solanaceae</taxon>
        <taxon>Solanoideae</taxon>
        <taxon>Solaneae</taxon>
        <taxon>Solanum</taxon>
    </lineage>
</organism>
<dbReference type="PANTHER" id="PTHR33116:SF66">
    <property type="entry name" value="REVERSE TRANSCRIPTASE ZINC-BINDING DOMAIN-CONTAINING PROTEIN"/>
    <property type="match status" value="1"/>
</dbReference>
<protein>
    <recommendedName>
        <fullName evidence="1">Reverse transcriptase domain-containing protein</fullName>
    </recommendedName>
</protein>
<proteinExistence type="predicted"/>
<dbReference type="Proteomes" id="UP000826656">
    <property type="component" value="Unassembled WGS sequence"/>
</dbReference>
<keyword evidence="3" id="KW-1185">Reference proteome</keyword>
<comment type="caution">
    <text evidence="2">The sequence shown here is derived from an EMBL/GenBank/DDBJ whole genome shotgun (WGS) entry which is preliminary data.</text>
</comment>
<dbReference type="InterPro" id="IPR000477">
    <property type="entry name" value="RT_dom"/>
</dbReference>
<accession>A0ABQ7VAN7</accession>
<gene>
    <name evidence="2" type="ORF">KY290_017200</name>
</gene>
<dbReference type="EMBL" id="JAIVGD010000013">
    <property type="protein sequence ID" value="KAH0761127.1"/>
    <property type="molecule type" value="Genomic_DNA"/>
</dbReference>
<dbReference type="CDD" id="cd01650">
    <property type="entry name" value="RT_nLTR_like"/>
    <property type="match status" value="1"/>
</dbReference>
<feature type="domain" description="Reverse transcriptase" evidence="1">
    <location>
        <begin position="429"/>
        <end position="707"/>
    </location>
</feature>
<dbReference type="PANTHER" id="PTHR33116">
    <property type="entry name" value="REVERSE TRANSCRIPTASE ZINC-BINDING DOMAIN-CONTAINING PROTEIN-RELATED-RELATED"/>
    <property type="match status" value="1"/>
</dbReference>
<dbReference type="SUPFAM" id="SSF56672">
    <property type="entry name" value="DNA/RNA polymerases"/>
    <property type="match status" value="1"/>
</dbReference>
<dbReference type="PROSITE" id="PS50878">
    <property type="entry name" value="RT_POL"/>
    <property type="match status" value="1"/>
</dbReference>
<evidence type="ECO:0000313" key="2">
    <source>
        <dbReference type="EMBL" id="KAH0761127.1"/>
    </source>
</evidence>
<dbReference type="InterPro" id="IPR043502">
    <property type="entry name" value="DNA/RNA_pol_sf"/>
</dbReference>
<dbReference type="SUPFAM" id="SSF56219">
    <property type="entry name" value="DNase I-like"/>
    <property type="match status" value="1"/>
</dbReference>